<dbReference type="CDD" id="cd17502">
    <property type="entry name" value="MFS_Azr1_MDR_like"/>
    <property type="match status" value="1"/>
</dbReference>
<dbReference type="InterPro" id="IPR011701">
    <property type="entry name" value="MFS"/>
</dbReference>
<feature type="transmembrane region" description="Helical" evidence="7">
    <location>
        <begin position="477"/>
        <end position="499"/>
    </location>
</feature>
<evidence type="ECO:0000313" key="10">
    <source>
        <dbReference type="Proteomes" id="UP000791080"/>
    </source>
</evidence>
<dbReference type="PANTHER" id="PTHR23501">
    <property type="entry name" value="MAJOR FACILITATOR SUPERFAMILY"/>
    <property type="match status" value="1"/>
</dbReference>
<sequence>MASVPATRAAAGRPGDTTLPLVLSALMLTVLLAALDQTIVATALPTIVSDLGGLDHLSWVVTAYILASTASTPLWGKMGDQYGRKGLFQAAIIGFLVGSALCGIAQTMTQLIAARAFQGLFGGGLIVLAQALIGDVVPPRERGRYQGVFGAVFGLASVAGPLLGGLFVDHLSWHWVFYINLPLGVLALAVVAVVLPRTAHAGRHRIDYLGTTLLAGAAVSLVLLTTWGGTTYPWGSPVVLGLGVAAVVLLVLWGLTARRAAEPVLPLRLFRDPVFPVAAAMAFVVGFALFGTVTYLPLFLQIVHSVSPTLSGVHLLPMVLGIFVTSVGSGNLISRTGRYKVFPIVGTALITVAMLLLSTMDQRTSTLVMSLYFALLGAGLGCVLQVLVTAVQNSVDYADLGTATSGNTFFRMIGGSFGVATFGAVFANGLNTRLAERGGDLPLPPGVDATTLENDPRAVRQLPPELANSFIDIYVDALSPVFLMAAPVAAVAFLLSLFLREVPLRDSVRGGHPGTRFGAAPSARDSREELRLAISRYADRDMRHDYYRRLAAAAEVDLSPASCWIVANLEREGPSTRAWLADQAGVEPGTGAPYVSELVDAGLVRERDGYLMLTAAGKRLASAFVRSRRRGLEEFLADWSPRLHPELRELLEQESRRLLGDRADRRVFTGNRD</sequence>
<feature type="transmembrane region" description="Helical" evidence="7">
    <location>
        <begin position="274"/>
        <end position="295"/>
    </location>
</feature>
<dbReference type="Gene3D" id="1.20.1720.10">
    <property type="entry name" value="Multidrug resistance protein D"/>
    <property type="match status" value="1"/>
</dbReference>
<dbReference type="Gene3D" id="1.10.10.10">
    <property type="entry name" value="Winged helix-like DNA-binding domain superfamily/Winged helix DNA-binding domain"/>
    <property type="match status" value="1"/>
</dbReference>
<dbReference type="PROSITE" id="PS50850">
    <property type="entry name" value="MFS"/>
    <property type="match status" value="1"/>
</dbReference>
<protein>
    <submittedName>
        <fullName evidence="9">Drug resistance transporter, EmrB/QacA subfamily</fullName>
    </submittedName>
</protein>
<feature type="transmembrane region" description="Helical" evidence="7">
    <location>
        <begin position="56"/>
        <end position="75"/>
    </location>
</feature>
<dbReference type="Pfam" id="PF07690">
    <property type="entry name" value="MFS_1"/>
    <property type="match status" value="1"/>
</dbReference>
<dbReference type="InterPro" id="IPR004638">
    <property type="entry name" value="EmrB-like"/>
</dbReference>
<feature type="transmembrane region" description="Helical" evidence="7">
    <location>
        <begin position="112"/>
        <end position="133"/>
    </location>
</feature>
<evidence type="ECO:0000256" key="3">
    <source>
        <dbReference type="ARBA" id="ARBA00022475"/>
    </source>
</evidence>
<gene>
    <name evidence="9" type="ORF">G443_002482</name>
</gene>
<dbReference type="InterPro" id="IPR036259">
    <property type="entry name" value="MFS_trans_sf"/>
</dbReference>
<dbReference type="SUPFAM" id="SSF46785">
    <property type="entry name" value="Winged helix' DNA-binding domain"/>
    <property type="match status" value="1"/>
</dbReference>
<evidence type="ECO:0000256" key="2">
    <source>
        <dbReference type="ARBA" id="ARBA00022448"/>
    </source>
</evidence>
<keyword evidence="2" id="KW-0813">Transport</keyword>
<keyword evidence="6 7" id="KW-0472">Membrane</keyword>
<evidence type="ECO:0000259" key="8">
    <source>
        <dbReference type="PROSITE" id="PS50850"/>
    </source>
</evidence>
<organism evidence="9 10">
    <name type="scientific">Actinoalloteichus caeruleus DSM 43889</name>
    <dbReference type="NCBI Taxonomy" id="1120930"/>
    <lineage>
        <taxon>Bacteria</taxon>
        <taxon>Bacillati</taxon>
        <taxon>Actinomycetota</taxon>
        <taxon>Actinomycetes</taxon>
        <taxon>Pseudonocardiales</taxon>
        <taxon>Pseudonocardiaceae</taxon>
        <taxon>Actinoalloteichus</taxon>
        <taxon>Actinoalloteichus cyanogriseus</taxon>
    </lineage>
</organism>
<dbReference type="NCBIfam" id="TIGR00711">
    <property type="entry name" value="efflux_EmrB"/>
    <property type="match status" value="1"/>
</dbReference>
<evidence type="ECO:0000256" key="7">
    <source>
        <dbReference type="SAM" id="Phobius"/>
    </source>
</evidence>
<dbReference type="Gene3D" id="1.20.1250.20">
    <property type="entry name" value="MFS general substrate transporter like domains"/>
    <property type="match status" value="1"/>
</dbReference>
<keyword evidence="4 7" id="KW-0812">Transmembrane</keyword>
<evidence type="ECO:0000256" key="4">
    <source>
        <dbReference type="ARBA" id="ARBA00022692"/>
    </source>
</evidence>
<feature type="transmembrane region" description="Helical" evidence="7">
    <location>
        <begin position="234"/>
        <end position="253"/>
    </location>
</feature>
<comment type="subcellular location">
    <subcellularLocation>
        <location evidence="1">Cell membrane</location>
        <topology evidence="1">Multi-pass membrane protein</topology>
    </subcellularLocation>
</comment>
<feature type="transmembrane region" description="Helical" evidence="7">
    <location>
        <begin position="21"/>
        <end position="44"/>
    </location>
</feature>
<evidence type="ECO:0000256" key="1">
    <source>
        <dbReference type="ARBA" id="ARBA00004651"/>
    </source>
</evidence>
<comment type="caution">
    <text evidence="9">The sequence shown here is derived from an EMBL/GenBank/DDBJ whole genome shotgun (WGS) entry which is preliminary data.</text>
</comment>
<dbReference type="InterPro" id="IPR036388">
    <property type="entry name" value="WH-like_DNA-bd_sf"/>
</dbReference>
<dbReference type="SUPFAM" id="SSF103473">
    <property type="entry name" value="MFS general substrate transporter"/>
    <property type="match status" value="2"/>
</dbReference>
<keyword evidence="3" id="KW-1003">Cell membrane</keyword>
<feature type="transmembrane region" description="Helical" evidence="7">
    <location>
        <begin position="366"/>
        <end position="388"/>
    </location>
</feature>
<feature type="transmembrane region" description="Helical" evidence="7">
    <location>
        <begin position="145"/>
        <end position="163"/>
    </location>
</feature>
<proteinExistence type="predicted"/>
<evidence type="ECO:0000256" key="6">
    <source>
        <dbReference type="ARBA" id="ARBA00023136"/>
    </source>
</evidence>
<dbReference type="InterPro" id="IPR020846">
    <property type="entry name" value="MFS_dom"/>
</dbReference>
<accession>A0ABT1JI69</accession>
<keyword evidence="10" id="KW-1185">Reference proteome</keyword>
<dbReference type="Proteomes" id="UP000791080">
    <property type="component" value="Unassembled WGS sequence"/>
</dbReference>
<evidence type="ECO:0000313" key="9">
    <source>
        <dbReference type="EMBL" id="MCP2332212.1"/>
    </source>
</evidence>
<keyword evidence="5 7" id="KW-1133">Transmembrane helix</keyword>
<feature type="transmembrane region" description="Helical" evidence="7">
    <location>
        <begin position="87"/>
        <end position="106"/>
    </location>
</feature>
<feature type="transmembrane region" description="Helical" evidence="7">
    <location>
        <begin position="409"/>
        <end position="427"/>
    </location>
</feature>
<feature type="transmembrane region" description="Helical" evidence="7">
    <location>
        <begin position="208"/>
        <end position="228"/>
    </location>
</feature>
<feature type="transmembrane region" description="Helical" evidence="7">
    <location>
        <begin position="341"/>
        <end position="360"/>
    </location>
</feature>
<dbReference type="InterPro" id="IPR036390">
    <property type="entry name" value="WH_DNA-bd_sf"/>
</dbReference>
<dbReference type="PANTHER" id="PTHR23501:SF197">
    <property type="entry name" value="COMD"/>
    <property type="match status" value="1"/>
</dbReference>
<feature type="transmembrane region" description="Helical" evidence="7">
    <location>
        <begin position="315"/>
        <end position="334"/>
    </location>
</feature>
<dbReference type="EMBL" id="AUBJ02000001">
    <property type="protein sequence ID" value="MCP2332212.1"/>
    <property type="molecule type" value="Genomic_DNA"/>
</dbReference>
<name>A0ABT1JI69_ACTCY</name>
<feature type="transmembrane region" description="Helical" evidence="7">
    <location>
        <begin position="175"/>
        <end position="196"/>
    </location>
</feature>
<evidence type="ECO:0000256" key="5">
    <source>
        <dbReference type="ARBA" id="ARBA00022989"/>
    </source>
</evidence>
<feature type="domain" description="Major facilitator superfamily (MFS) profile" evidence="8">
    <location>
        <begin position="22"/>
        <end position="504"/>
    </location>
</feature>
<reference evidence="9 10" key="1">
    <citation type="submission" date="2022-06" db="EMBL/GenBank/DDBJ databases">
        <title>Genomic Encyclopedia of Type Strains, Phase I: the one thousand microbial genomes (KMG-I) project.</title>
        <authorList>
            <person name="Kyrpides N."/>
        </authorList>
    </citation>
    <scope>NUCLEOTIDE SEQUENCE [LARGE SCALE GENOMIC DNA]</scope>
    <source>
        <strain evidence="9 10">DSM 43889</strain>
    </source>
</reference>